<name>A0A645BZQ3_9ZZZZ</name>
<protein>
    <submittedName>
        <fullName evidence="1">Uncharacterized protein</fullName>
    </submittedName>
</protein>
<comment type="caution">
    <text evidence="1">The sequence shown here is derived from an EMBL/GenBank/DDBJ whole genome shotgun (WGS) entry which is preliminary data.</text>
</comment>
<dbReference type="EMBL" id="VSSQ01023544">
    <property type="protein sequence ID" value="MPM70557.1"/>
    <property type="molecule type" value="Genomic_DNA"/>
</dbReference>
<reference evidence="1" key="1">
    <citation type="submission" date="2019-08" db="EMBL/GenBank/DDBJ databases">
        <authorList>
            <person name="Kucharzyk K."/>
            <person name="Murdoch R.W."/>
            <person name="Higgins S."/>
            <person name="Loffler F."/>
        </authorList>
    </citation>
    <scope>NUCLEOTIDE SEQUENCE</scope>
</reference>
<sequence>MIVKTKMTAMELVHVIDTLSEIASALTVHLAQACGFCNNCGDGNPDLCGSCAAKQVGKAECAESGPVEWVKGCELCQSLLEADKEIQLPDYLLSEAGIPKDAKLEAYADEDSGEITVVEAENQYDISDVPPGLRTVLAMSGVCLMELDELIMLEETIYGDE</sequence>
<evidence type="ECO:0000313" key="1">
    <source>
        <dbReference type="EMBL" id="MPM70557.1"/>
    </source>
</evidence>
<dbReference type="AlphaFoldDB" id="A0A645BZQ3"/>
<proteinExistence type="predicted"/>
<dbReference type="PROSITE" id="PS51257">
    <property type="entry name" value="PROKAR_LIPOPROTEIN"/>
    <property type="match status" value="1"/>
</dbReference>
<accession>A0A645BZQ3</accession>
<organism evidence="1">
    <name type="scientific">bioreactor metagenome</name>
    <dbReference type="NCBI Taxonomy" id="1076179"/>
    <lineage>
        <taxon>unclassified sequences</taxon>
        <taxon>metagenomes</taxon>
        <taxon>ecological metagenomes</taxon>
    </lineage>
</organism>
<gene>
    <name evidence="1" type="ORF">SDC9_117512</name>
</gene>